<comment type="caution">
    <text evidence="2">The sequence shown here is derived from an EMBL/GenBank/DDBJ whole genome shotgun (WGS) entry which is preliminary data.</text>
</comment>
<feature type="transmembrane region" description="Helical" evidence="1">
    <location>
        <begin position="6"/>
        <end position="30"/>
    </location>
</feature>
<evidence type="ECO:0000256" key="1">
    <source>
        <dbReference type="SAM" id="Phobius"/>
    </source>
</evidence>
<accession>A0A8J8B207</accession>
<gene>
    <name evidence="2" type="ORF">KCX82_15395</name>
</gene>
<reference evidence="2" key="1">
    <citation type="submission" date="2021-04" db="EMBL/GenBank/DDBJ databases">
        <title>Sinoanaerobacter chloroacetimidivorans sp. nov., an obligate anaerobic bacterium isolated from anaerobic sludge.</title>
        <authorList>
            <person name="Bao Y."/>
        </authorList>
    </citation>
    <scope>NUCLEOTIDE SEQUENCE</scope>
    <source>
        <strain evidence="2">BAD-6</strain>
    </source>
</reference>
<evidence type="ECO:0000313" key="2">
    <source>
        <dbReference type="EMBL" id="MBR0599273.1"/>
    </source>
</evidence>
<protein>
    <submittedName>
        <fullName evidence="2">ECF transporter S component</fullName>
    </submittedName>
</protein>
<dbReference type="Proteomes" id="UP000675664">
    <property type="component" value="Unassembled WGS sequence"/>
</dbReference>
<dbReference type="Pfam" id="PF12822">
    <property type="entry name" value="ECF_trnsprt"/>
    <property type="match status" value="1"/>
</dbReference>
<keyword evidence="3" id="KW-1185">Reference proteome</keyword>
<keyword evidence="1" id="KW-0812">Transmembrane</keyword>
<keyword evidence="1" id="KW-1133">Transmembrane helix</keyword>
<dbReference type="GO" id="GO:0022857">
    <property type="term" value="F:transmembrane transporter activity"/>
    <property type="evidence" value="ECO:0007669"/>
    <property type="project" value="InterPro"/>
</dbReference>
<feature type="transmembrane region" description="Helical" evidence="1">
    <location>
        <begin position="42"/>
        <end position="67"/>
    </location>
</feature>
<dbReference type="AlphaFoldDB" id="A0A8J8B207"/>
<proteinExistence type="predicted"/>
<dbReference type="InterPro" id="IPR024529">
    <property type="entry name" value="ECF_trnsprt_substrate-spec"/>
</dbReference>
<feature type="transmembrane region" description="Helical" evidence="1">
    <location>
        <begin position="73"/>
        <end position="96"/>
    </location>
</feature>
<dbReference type="EMBL" id="JAGSND010000011">
    <property type="protein sequence ID" value="MBR0599273.1"/>
    <property type="molecule type" value="Genomic_DNA"/>
</dbReference>
<evidence type="ECO:0000313" key="3">
    <source>
        <dbReference type="Proteomes" id="UP000675664"/>
    </source>
</evidence>
<feature type="transmembrane region" description="Helical" evidence="1">
    <location>
        <begin position="108"/>
        <end position="132"/>
    </location>
</feature>
<feature type="transmembrane region" description="Helical" evidence="1">
    <location>
        <begin position="152"/>
        <end position="172"/>
    </location>
</feature>
<organism evidence="2 3">
    <name type="scientific">Sinanaerobacter chloroacetimidivorans</name>
    <dbReference type="NCBI Taxonomy" id="2818044"/>
    <lineage>
        <taxon>Bacteria</taxon>
        <taxon>Bacillati</taxon>
        <taxon>Bacillota</taxon>
        <taxon>Clostridia</taxon>
        <taxon>Peptostreptococcales</taxon>
        <taxon>Anaerovoracaceae</taxon>
        <taxon>Sinanaerobacter</taxon>
    </lineage>
</organism>
<keyword evidence="1" id="KW-0472">Membrane</keyword>
<reference evidence="2" key="2">
    <citation type="submission" date="2021-04" db="EMBL/GenBank/DDBJ databases">
        <authorList>
            <person name="Liu J."/>
        </authorList>
    </citation>
    <scope>NUCLEOTIDE SEQUENCE</scope>
    <source>
        <strain evidence="2">BAD-6</strain>
    </source>
</reference>
<dbReference type="RefSeq" id="WP_227019405.1">
    <property type="nucleotide sequence ID" value="NZ_JAGSND010000011.1"/>
</dbReference>
<name>A0A8J8B207_9FIRM</name>
<sequence length="179" mass="19116">MKDKEKIFWITHTAIFIALLIVLQAATAPLGNVMITGTIVNLLLIVSAMTCGLASGLSVAVISPIIAKFFGIGPLWILIPFIAAGNIVLILLWYFIGNQNRGQKYIAYIVALATAAAAKFFVLYIGIVQVAVPLFLNLPEQQASIISHMFSIPQLITALAGGIIAAMILPSLKKAIKVS</sequence>
<dbReference type="Gene3D" id="1.10.1760.20">
    <property type="match status" value="1"/>
</dbReference>